<dbReference type="Gene3D" id="2.40.10.480">
    <property type="match status" value="1"/>
</dbReference>
<dbReference type="PANTHER" id="PTHR34512">
    <property type="entry name" value="CELL SURFACE PROTEIN"/>
    <property type="match status" value="1"/>
</dbReference>
<organism evidence="4 5">
    <name type="scientific">Streptomyces griseoluteus</name>
    <dbReference type="NCBI Taxonomy" id="29306"/>
    <lineage>
        <taxon>Bacteria</taxon>
        <taxon>Bacillati</taxon>
        <taxon>Actinomycetota</taxon>
        <taxon>Actinomycetes</taxon>
        <taxon>Kitasatosporales</taxon>
        <taxon>Streptomycetaceae</taxon>
        <taxon>Streptomyces</taxon>
    </lineage>
</organism>
<dbReference type="SUPFAM" id="SSF50998">
    <property type="entry name" value="Quinoprotein alcohol dehydrogenase-like"/>
    <property type="match status" value="1"/>
</dbReference>
<evidence type="ECO:0000259" key="3">
    <source>
        <dbReference type="Pfam" id="PF13360"/>
    </source>
</evidence>
<dbReference type="Pfam" id="PF13360">
    <property type="entry name" value="PQQ_2"/>
    <property type="match status" value="1"/>
</dbReference>
<feature type="domain" description="Pyrrolo-quinoline quinone repeat" evidence="3">
    <location>
        <begin position="176"/>
        <end position="433"/>
    </location>
</feature>
<dbReference type="RefSeq" id="WP_135790060.1">
    <property type="nucleotide sequence ID" value="NZ_BNBQ01000009.1"/>
</dbReference>
<dbReference type="Gene3D" id="2.130.10.10">
    <property type="entry name" value="YVTN repeat-like/Quinoprotein amine dehydrogenase"/>
    <property type="match status" value="1"/>
</dbReference>
<dbReference type="InterPro" id="IPR015943">
    <property type="entry name" value="WD40/YVTN_repeat-like_dom_sf"/>
</dbReference>
<gene>
    <name evidence="4" type="ORF">E5082_05300</name>
</gene>
<evidence type="ECO:0000256" key="2">
    <source>
        <dbReference type="SAM" id="Phobius"/>
    </source>
</evidence>
<feature type="region of interest" description="Disordered" evidence="1">
    <location>
        <begin position="60"/>
        <end position="100"/>
    </location>
</feature>
<accession>A0A4Z1DSK8</accession>
<dbReference type="InterPro" id="IPR011047">
    <property type="entry name" value="Quinoprotein_ADH-like_sf"/>
</dbReference>
<feature type="transmembrane region" description="Helical" evidence="2">
    <location>
        <begin position="29"/>
        <end position="49"/>
    </location>
</feature>
<dbReference type="PANTHER" id="PTHR34512:SF30">
    <property type="entry name" value="OUTER MEMBRANE PROTEIN ASSEMBLY FACTOR BAMB"/>
    <property type="match status" value="1"/>
</dbReference>
<dbReference type="EMBL" id="SRRU01000001">
    <property type="protein sequence ID" value="TGN87799.1"/>
    <property type="molecule type" value="Genomic_DNA"/>
</dbReference>
<reference evidence="4 5" key="1">
    <citation type="submission" date="2019-04" db="EMBL/GenBank/DDBJ databases">
        <title>Streptomyces sp. nov. Bv016 isolated from bark of Buahinia variegata.</title>
        <authorList>
            <person name="Kanchanasin P."/>
            <person name="Tanasupawat S."/>
            <person name="Yuki M."/>
            <person name="Kudo T."/>
        </authorList>
    </citation>
    <scope>NUCLEOTIDE SEQUENCE [LARGE SCALE GENOMIC DNA]</scope>
    <source>
        <strain evidence="4 5">JCM 4765</strain>
    </source>
</reference>
<dbReference type="Proteomes" id="UP000298513">
    <property type="component" value="Unassembled WGS sequence"/>
</dbReference>
<evidence type="ECO:0000313" key="5">
    <source>
        <dbReference type="Proteomes" id="UP000298513"/>
    </source>
</evidence>
<name>A0A4Z1DSK8_STRGP</name>
<keyword evidence="2" id="KW-1133">Transmembrane helix</keyword>
<dbReference type="GeneID" id="91533321"/>
<sequence>MSFGPPPSVYTESAQSADRTRARRRKRMLGGAAAIVAAGALVVGAVALWPSAGAGDDAKSAAAVKQAPDEVRETHETAPASPEGEPAVQHNEGELTAGTRYGPGLWATDKLVIRGVASRLEGYRIAPGQDDTAWSLKLDGHICAVSRDMTADHRTAVVIQPPHPGAAAGKGICDQVVFVDLDTGKKLWQRKMPGADFAYVTNTDLALTKGVVAIAWGHGSVAYDMASGKKLWNTSTGACQDQGYAGGRVLLALVKCGQSGDVAYRVQKLDARTGKPRWTYQVSKGVQGVYLPSADPPVLAVEAGDIDVTDLITLDGTNGRRRATISMSGYEPLCGATGFSGPFFGVLDKCPGLVVGRDRLYVMSKESDEIDEPANRVVAFDVQKGTMAGKFEGRPFQNVVPLRADGDDLILYRRSIDEVQPAAVVAWNSRTDREVPYLFFHVPEGDEGALSDPEQAQIVYEHGHVYFAAREMERDDKRPKSPVLSVLGVGSAGLKH</sequence>
<dbReference type="AlphaFoldDB" id="A0A4Z1DSK8"/>
<evidence type="ECO:0000313" key="4">
    <source>
        <dbReference type="EMBL" id="TGN87799.1"/>
    </source>
</evidence>
<keyword evidence="2" id="KW-0812">Transmembrane</keyword>
<keyword evidence="2" id="KW-0472">Membrane</keyword>
<dbReference type="InterPro" id="IPR002372">
    <property type="entry name" value="PQQ_rpt_dom"/>
</dbReference>
<feature type="region of interest" description="Disordered" evidence="1">
    <location>
        <begin position="1"/>
        <end position="25"/>
    </location>
</feature>
<proteinExistence type="predicted"/>
<evidence type="ECO:0000256" key="1">
    <source>
        <dbReference type="SAM" id="MobiDB-lite"/>
    </source>
</evidence>
<feature type="compositionally biased region" description="Basic and acidic residues" evidence="1">
    <location>
        <begin position="67"/>
        <end position="76"/>
    </location>
</feature>
<protein>
    <recommendedName>
        <fullName evidence="3">Pyrrolo-quinoline quinone repeat domain-containing protein</fullName>
    </recommendedName>
</protein>
<keyword evidence="5" id="KW-1185">Reference proteome</keyword>
<comment type="caution">
    <text evidence="4">The sequence shown here is derived from an EMBL/GenBank/DDBJ whole genome shotgun (WGS) entry which is preliminary data.</text>
</comment>